<evidence type="ECO:0000256" key="6">
    <source>
        <dbReference type="ARBA" id="ARBA00039732"/>
    </source>
</evidence>
<dbReference type="Proteomes" id="UP000028487">
    <property type="component" value="Unassembled WGS sequence"/>
</dbReference>
<dbReference type="Pfam" id="PF00175">
    <property type="entry name" value="NAD_binding_1"/>
    <property type="match status" value="1"/>
</dbReference>
<dbReference type="Gene3D" id="2.40.30.10">
    <property type="entry name" value="Translation factors"/>
    <property type="match status" value="1"/>
</dbReference>
<dbReference type="AlphaFoldDB" id="A0A077NPK0"/>
<proteinExistence type="inferred from homology"/>
<gene>
    <name evidence="10" type="ORF">XBFM1_960002</name>
</gene>
<reference evidence="10" key="1">
    <citation type="submission" date="2013-07" db="EMBL/GenBank/DDBJ databases">
        <title>Sub-species coevolution in mutualistic symbiosis.</title>
        <authorList>
            <person name="Murfin K."/>
            <person name="Klassen J."/>
            <person name="Lee M."/>
            <person name="Forst S."/>
            <person name="Stock P."/>
            <person name="Goodrich-Blair H."/>
        </authorList>
    </citation>
    <scope>NUCLEOTIDE SEQUENCE [LARGE SCALE GENOMIC DNA]</scope>
    <source>
        <strain evidence="10">Feltiae Moldova</strain>
    </source>
</reference>
<name>A0A077NPK0_XENBV</name>
<dbReference type="InterPro" id="IPR001433">
    <property type="entry name" value="OxRdtase_FAD/NAD-bd"/>
</dbReference>
<evidence type="ECO:0000259" key="8">
    <source>
        <dbReference type="PROSITE" id="PS51085"/>
    </source>
</evidence>
<keyword evidence="4" id="KW-0408">Iron</keyword>
<sequence length="342" mass="39168">MVGNYINTIMKYLVSVNETGIEFFSDENTSILEQAEINGYSLKNGCRLGACRVCKLKLLTGNIEYIGSKKIGLTESELKENYFLPCCAIAKSNIVCELDGDGVTLSNTKEGGVICDVKRFLGITILRFNLSKKSKMSFIPGQYIGIEVPNGKCRYYSIANIPKNDGYIEIHVAKNKNGVFSNLVCEKIEINDVLWIYGPYGDFIAKNYDEVRDIVFVVTGTGFAPVKSLIESYNFYRRKIHLFWGGRKKSDYYFSHVIEKWKEMFPDFYFHMTLSNPDESDNWEGELGYVQNIFQSQIDLNDKIDVYMCGSPNMINDMTEILKKNYNLNENYIHCDVFYPNS</sequence>
<keyword evidence="2" id="KW-0285">Flavoprotein</keyword>
<dbReference type="PANTHER" id="PTHR43644:SF1">
    <property type="entry name" value="NAD(P)H-FLAVIN REDUCTASE"/>
    <property type="match status" value="1"/>
</dbReference>
<dbReference type="SUPFAM" id="SSF54292">
    <property type="entry name" value="2Fe-2S ferredoxin-like"/>
    <property type="match status" value="1"/>
</dbReference>
<organism evidence="10">
    <name type="scientific">Xenorhabdus bovienii str. feltiae Moldova</name>
    <dbReference type="NCBI Taxonomy" id="1398200"/>
    <lineage>
        <taxon>Bacteria</taxon>
        <taxon>Pseudomonadati</taxon>
        <taxon>Pseudomonadota</taxon>
        <taxon>Gammaproteobacteria</taxon>
        <taxon>Enterobacterales</taxon>
        <taxon>Morganellaceae</taxon>
        <taxon>Xenorhabdus</taxon>
    </lineage>
</organism>
<dbReference type="InterPro" id="IPR039261">
    <property type="entry name" value="FNR_nucleotide-bd"/>
</dbReference>
<keyword evidence="1" id="KW-0813">Transport</keyword>
<feature type="domain" description="2Fe-2S ferredoxin-type" evidence="8">
    <location>
        <begin position="10"/>
        <end position="111"/>
    </location>
</feature>
<keyword evidence="3" id="KW-0274">FAD</keyword>
<dbReference type="RefSeq" id="WP_038222616.1">
    <property type="nucleotide sequence ID" value="NZ_CAWLWD010000087.1"/>
</dbReference>
<evidence type="ECO:0000256" key="4">
    <source>
        <dbReference type="ARBA" id="ARBA00023004"/>
    </source>
</evidence>
<feature type="domain" description="FAD-binding FR-type" evidence="9">
    <location>
        <begin position="71"/>
        <end position="206"/>
    </location>
</feature>
<dbReference type="InterPro" id="IPR017938">
    <property type="entry name" value="Riboflavin_synthase-like_b-brl"/>
</dbReference>
<dbReference type="Pfam" id="PF00970">
    <property type="entry name" value="FAD_binding_6"/>
    <property type="match status" value="1"/>
</dbReference>
<dbReference type="InterPro" id="IPR012675">
    <property type="entry name" value="Beta-grasp_dom_sf"/>
</dbReference>
<evidence type="ECO:0000256" key="2">
    <source>
        <dbReference type="ARBA" id="ARBA00022630"/>
    </source>
</evidence>
<dbReference type="PANTHER" id="PTHR43644">
    <property type="entry name" value="NA(+)-TRANSLOCATING NADH-QUINONE REDUCTASE SUBUNIT"/>
    <property type="match status" value="1"/>
</dbReference>
<keyword evidence="10" id="KW-0560">Oxidoreductase</keyword>
<dbReference type="PROSITE" id="PS51085">
    <property type="entry name" value="2FE2S_FER_2"/>
    <property type="match status" value="1"/>
</dbReference>
<evidence type="ECO:0000313" key="10">
    <source>
        <dbReference type="EMBL" id="CDH04042.1"/>
    </source>
</evidence>
<dbReference type="InterPro" id="IPR001041">
    <property type="entry name" value="2Fe-2S_ferredoxin-type"/>
</dbReference>
<evidence type="ECO:0000256" key="3">
    <source>
        <dbReference type="ARBA" id="ARBA00022827"/>
    </source>
</evidence>
<comment type="similarity">
    <text evidence="5">Belongs to the Fre/LuxG FAD/NAD(P) flavoprotein oxidoreductase family.</text>
</comment>
<dbReference type="Pfam" id="PF00111">
    <property type="entry name" value="Fer2"/>
    <property type="match status" value="1"/>
</dbReference>
<dbReference type="Gene3D" id="3.40.50.80">
    <property type="entry name" value="Nucleotide-binding domain of ferredoxin-NADP reductase (FNR) module"/>
    <property type="match status" value="1"/>
</dbReference>
<evidence type="ECO:0000259" key="9">
    <source>
        <dbReference type="PROSITE" id="PS51384"/>
    </source>
</evidence>
<dbReference type="Gene3D" id="3.10.20.30">
    <property type="match status" value="1"/>
</dbReference>
<dbReference type="PRINTS" id="PR00371">
    <property type="entry name" value="FPNCR"/>
</dbReference>
<dbReference type="InterPro" id="IPR001709">
    <property type="entry name" value="Flavoprot_Pyr_Nucl_cyt_Rdtase"/>
</dbReference>
<evidence type="ECO:0000256" key="7">
    <source>
        <dbReference type="ARBA" id="ARBA00041312"/>
    </source>
</evidence>
<dbReference type="GO" id="GO:0016491">
    <property type="term" value="F:oxidoreductase activity"/>
    <property type="evidence" value="ECO:0007669"/>
    <property type="project" value="UniProtKB-KW"/>
</dbReference>
<dbReference type="InterPro" id="IPR036010">
    <property type="entry name" value="2Fe-2S_ferredoxin-like_sf"/>
</dbReference>
<dbReference type="SUPFAM" id="SSF52343">
    <property type="entry name" value="Ferredoxin reductase-like, C-terminal NADP-linked domain"/>
    <property type="match status" value="1"/>
</dbReference>
<dbReference type="CDD" id="cd00207">
    <property type="entry name" value="fer2"/>
    <property type="match status" value="1"/>
</dbReference>
<dbReference type="PROSITE" id="PS51384">
    <property type="entry name" value="FAD_FR"/>
    <property type="match status" value="1"/>
</dbReference>
<evidence type="ECO:0000256" key="1">
    <source>
        <dbReference type="ARBA" id="ARBA00022448"/>
    </source>
</evidence>
<accession>A0A077NPK0</accession>
<protein>
    <recommendedName>
        <fullName evidence="6">NAD(P)H-flavin reductase</fullName>
    </recommendedName>
    <alternativeName>
        <fullName evidence="7">NAD(P)H:flavin oxidoreductase</fullName>
    </alternativeName>
</protein>
<dbReference type="HOGENOM" id="CLU_003827_7_0_6"/>
<dbReference type="SUPFAM" id="SSF63380">
    <property type="entry name" value="Riboflavin synthase domain-like"/>
    <property type="match status" value="1"/>
</dbReference>
<evidence type="ECO:0000256" key="5">
    <source>
        <dbReference type="ARBA" id="ARBA00038177"/>
    </source>
</evidence>
<comment type="caution">
    <text evidence="10">The sequence shown here is derived from an EMBL/GenBank/DDBJ whole genome shotgun (WGS) entry which is preliminary data.</text>
</comment>
<dbReference type="GO" id="GO:0051536">
    <property type="term" value="F:iron-sulfur cluster binding"/>
    <property type="evidence" value="ECO:0007669"/>
    <property type="project" value="InterPro"/>
</dbReference>
<dbReference type="EMBL" id="CBSV010000272">
    <property type="protein sequence ID" value="CDH04042.1"/>
    <property type="molecule type" value="Genomic_DNA"/>
</dbReference>
<dbReference type="PRINTS" id="PR00410">
    <property type="entry name" value="PHEHYDRXLASE"/>
</dbReference>
<dbReference type="InterPro" id="IPR017927">
    <property type="entry name" value="FAD-bd_FR_type"/>
</dbReference>
<dbReference type="InterPro" id="IPR008333">
    <property type="entry name" value="Cbr1-like_FAD-bd_dom"/>
</dbReference>